<dbReference type="FunFam" id="3.30.70.100:FF:000008">
    <property type="entry name" value="Copper transport protein ATOX1"/>
    <property type="match status" value="1"/>
</dbReference>
<dbReference type="InterPro" id="IPR036163">
    <property type="entry name" value="HMA_dom_sf"/>
</dbReference>
<dbReference type="PANTHER" id="PTHR22814">
    <property type="entry name" value="COPPER TRANSPORT PROTEIN ATOX1-RELATED"/>
    <property type="match status" value="1"/>
</dbReference>
<feature type="domain" description="HMA" evidence="2">
    <location>
        <begin position="1"/>
        <end position="64"/>
    </location>
</feature>
<evidence type="ECO:0000259" key="2">
    <source>
        <dbReference type="PROSITE" id="PS50846"/>
    </source>
</evidence>
<dbReference type="AlphaFoldDB" id="A0A150GWH7"/>
<dbReference type="SUPFAM" id="SSF55008">
    <property type="entry name" value="HMA, heavy metal-associated domain"/>
    <property type="match status" value="1"/>
</dbReference>
<evidence type="ECO:0000313" key="4">
    <source>
        <dbReference type="Proteomes" id="UP000075714"/>
    </source>
</evidence>
<dbReference type="OrthoDB" id="689350at2759"/>
<evidence type="ECO:0000256" key="1">
    <source>
        <dbReference type="ARBA" id="ARBA00022723"/>
    </source>
</evidence>
<sequence length="67" mass="7297">MTEVTLKVDMMCQGCVAAVKRVIGKMEGVESFDVSLEEQKVVVKGNVNPQDVLEKISKTGKKTELVA</sequence>
<dbReference type="CDD" id="cd00371">
    <property type="entry name" value="HMA"/>
    <property type="match status" value="1"/>
</dbReference>
<dbReference type="PROSITE" id="PS50846">
    <property type="entry name" value="HMA_2"/>
    <property type="match status" value="1"/>
</dbReference>
<dbReference type="Proteomes" id="UP000075714">
    <property type="component" value="Unassembled WGS sequence"/>
</dbReference>
<gene>
    <name evidence="3" type="ORF">GPECTOR_5g303</name>
</gene>
<accession>A0A150GWH7</accession>
<dbReference type="EMBL" id="LSYV01000006">
    <property type="protein sequence ID" value="KXZ54211.1"/>
    <property type="molecule type" value="Genomic_DNA"/>
</dbReference>
<reference evidence="4" key="1">
    <citation type="journal article" date="2016" name="Nat. Commun.">
        <title>The Gonium pectorale genome demonstrates co-option of cell cycle regulation during the evolution of multicellularity.</title>
        <authorList>
            <person name="Hanschen E.R."/>
            <person name="Marriage T.N."/>
            <person name="Ferris P.J."/>
            <person name="Hamaji T."/>
            <person name="Toyoda A."/>
            <person name="Fujiyama A."/>
            <person name="Neme R."/>
            <person name="Noguchi H."/>
            <person name="Minakuchi Y."/>
            <person name="Suzuki M."/>
            <person name="Kawai-Toyooka H."/>
            <person name="Smith D.R."/>
            <person name="Sparks H."/>
            <person name="Anderson J."/>
            <person name="Bakaric R."/>
            <person name="Luria V."/>
            <person name="Karger A."/>
            <person name="Kirschner M.W."/>
            <person name="Durand P.M."/>
            <person name="Michod R.E."/>
            <person name="Nozaki H."/>
            <person name="Olson B.J."/>
        </authorList>
    </citation>
    <scope>NUCLEOTIDE SEQUENCE [LARGE SCALE GENOMIC DNA]</scope>
    <source>
        <strain evidence="4">NIES-2863</strain>
    </source>
</reference>
<dbReference type="STRING" id="33097.A0A150GWH7"/>
<keyword evidence="1" id="KW-0479">Metal-binding</keyword>
<dbReference type="InterPro" id="IPR006121">
    <property type="entry name" value="HMA_dom"/>
</dbReference>
<protein>
    <recommendedName>
        <fullName evidence="2">HMA domain-containing protein</fullName>
    </recommendedName>
</protein>
<proteinExistence type="predicted"/>
<dbReference type="Pfam" id="PF00403">
    <property type="entry name" value="HMA"/>
    <property type="match status" value="1"/>
</dbReference>
<keyword evidence="4" id="KW-1185">Reference proteome</keyword>
<organism evidence="3 4">
    <name type="scientific">Gonium pectorale</name>
    <name type="common">Green alga</name>
    <dbReference type="NCBI Taxonomy" id="33097"/>
    <lineage>
        <taxon>Eukaryota</taxon>
        <taxon>Viridiplantae</taxon>
        <taxon>Chlorophyta</taxon>
        <taxon>core chlorophytes</taxon>
        <taxon>Chlorophyceae</taxon>
        <taxon>CS clade</taxon>
        <taxon>Chlamydomonadales</taxon>
        <taxon>Volvocaceae</taxon>
        <taxon>Gonium</taxon>
    </lineage>
</organism>
<name>A0A150GWH7_GONPE</name>
<evidence type="ECO:0000313" key="3">
    <source>
        <dbReference type="EMBL" id="KXZ54211.1"/>
    </source>
</evidence>
<dbReference type="GO" id="GO:0046872">
    <property type="term" value="F:metal ion binding"/>
    <property type="evidence" value="ECO:0007669"/>
    <property type="project" value="UniProtKB-KW"/>
</dbReference>
<dbReference type="PANTHER" id="PTHR22814:SF287">
    <property type="entry name" value="COPPER TRANSPORT PROTEIN ATX1"/>
    <property type="match status" value="1"/>
</dbReference>
<dbReference type="Gene3D" id="3.30.70.100">
    <property type="match status" value="1"/>
</dbReference>
<comment type="caution">
    <text evidence="3">The sequence shown here is derived from an EMBL/GenBank/DDBJ whole genome shotgun (WGS) entry which is preliminary data.</text>
</comment>